<organism evidence="2 3">
    <name type="scientific">Paenibacillus montanisoli</name>
    <dbReference type="NCBI Taxonomy" id="2081970"/>
    <lineage>
        <taxon>Bacteria</taxon>
        <taxon>Bacillati</taxon>
        <taxon>Bacillota</taxon>
        <taxon>Bacilli</taxon>
        <taxon>Bacillales</taxon>
        <taxon>Paenibacillaceae</taxon>
        <taxon>Paenibacillus</taxon>
    </lineage>
</organism>
<feature type="domain" description="AAA" evidence="1">
    <location>
        <begin position="125"/>
        <end position="276"/>
    </location>
</feature>
<dbReference type="RefSeq" id="WP_112880068.1">
    <property type="nucleotide sequence ID" value="NZ_QLUW01000001.1"/>
</dbReference>
<dbReference type="Gene3D" id="3.40.50.300">
    <property type="entry name" value="P-loop containing nucleotide triphosphate hydrolases"/>
    <property type="match status" value="1"/>
</dbReference>
<dbReference type="OrthoDB" id="3035369at2"/>
<dbReference type="EMBL" id="QLUW01000001">
    <property type="protein sequence ID" value="RAP77059.1"/>
    <property type="molecule type" value="Genomic_DNA"/>
</dbReference>
<evidence type="ECO:0000313" key="2">
    <source>
        <dbReference type="EMBL" id="RAP77059.1"/>
    </source>
</evidence>
<protein>
    <recommendedName>
        <fullName evidence="1">AAA domain-containing protein</fullName>
    </recommendedName>
</protein>
<dbReference type="InterPro" id="IPR025669">
    <property type="entry name" value="AAA_dom"/>
</dbReference>
<accession>A0A328U346</accession>
<dbReference type="InterPro" id="IPR027417">
    <property type="entry name" value="P-loop_NTPase"/>
</dbReference>
<proteinExistence type="predicted"/>
<gene>
    <name evidence="2" type="ORF">DL346_00705</name>
</gene>
<comment type="caution">
    <text evidence="2">The sequence shown here is derived from an EMBL/GenBank/DDBJ whole genome shotgun (WGS) entry which is preliminary data.</text>
</comment>
<dbReference type="AlphaFoldDB" id="A0A328U346"/>
<keyword evidence="3" id="KW-1185">Reference proteome</keyword>
<dbReference type="Proteomes" id="UP000249260">
    <property type="component" value="Unassembled WGS sequence"/>
</dbReference>
<dbReference type="SUPFAM" id="SSF52540">
    <property type="entry name" value="P-loop containing nucleoside triphosphate hydrolases"/>
    <property type="match status" value="1"/>
</dbReference>
<dbReference type="Gene3D" id="3.40.50.10850">
    <property type="entry name" value="Ntrc-like two-domain protein"/>
    <property type="match status" value="1"/>
</dbReference>
<evidence type="ECO:0000259" key="1">
    <source>
        <dbReference type="Pfam" id="PF13614"/>
    </source>
</evidence>
<name>A0A328U346_9BACL</name>
<dbReference type="Pfam" id="PF13614">
    <property type="entry name" value="AAA_31"/>
    <property type="match status" value="1"/>
</dbReference>
<reference evidence="2 3" key="1">
    <citation type="submission" date="2018-06" db="EMBL/GenBank/DDBJ databases">
        <title>Paenibacillus montanisoli sp. nov., isolated from mountain area soil.</title>
        <authorList>
            <person name="Wu M."/>
        </authorList>
    </citation>
    <scope>NUCLEOTIDE SEQUENCE [LARGE SCALE GENOMIC DNA]</scope>
    <source>
        <strain evidence="2 3">RA17</strain>
    </source>
</reference>
<sequence length="393" mass="42183">MSKRSLIVAVQESGYLERLGEYIRHSPFGESWQLTGFTNPAALRGYIRGGYAVDLLVAQPGMMDELGELADGILSAVLMQSAGVAPYKHQLQQYQPLPQLLQEFAAVYSESVQPSKQGTEADDTAIVAVYSPSGGIGKTTLALQLVRQAAACGLRVFYLNLEQWNSSPLWDSDTDGSEDFSRLLYTLQTSPDKVHAQLVAVRKRHTSLGFDYIVPSSNVEERLSLSADHAEKLLAAIKTSGEYDLIVADLDSRLDLVHIGVFGTSRYVLWLLSPDSASLRKTELAAQYGSHKYGSAFEGMLPKLLYVLVKGPGMGMEGGGGADFAASFPIAASLPFVKEWAFCGQAAGSGYSSPNYRGAVDLLLRQLALLPPGGDAIERSNGPAAQGANPQSA</sequence>
<evidence type="ECO:0000313" key="3">
    <source>
        <dbReference type="Proteomes" id="UP000249260"/>
    </source>
</evidence>